<name>A0A9P4PQB1_9PLEO</name>
<reference evidence="1" key="1">
    <citation type="journal article" date="2020" name="Stud. Mycol.">
        <title>101 Dothideomycetes genomes: a test case for predicting lifestyles and emergence of pathogens.</title>
        <authorList>
            <person name="Haridas S."/>
            <person name="Albert R."/>
            <person name="Binder M."/>
            <person name="Bloem J."/>
            <person name="Labutti K."/>
            <person name="Salamov A."/>
            <person name="Andreopoulos B."/>
            <person name="Baker S."/>
            <person name="Barry K."/>
            <person name="Bills G."/>
            <person name="Bluhm B."/>
            <person name="Cannon C."/>
            <person name="Castanera R."/>
            <person name="Culley D."/>
            <person name="Daum C."/>
            <person name="Ezra D."/>
            <person name="Gonzalez J."/>
            <person name="Henrissat B."/>
            <person name="Kuo A."/>
            <person name="Liang C."/>
            <person name="Lipzen A."/>
            <person name="Lutzoni F."/>
            <person name="Magnuson J."/>
            <person name="Mondo S."/>
            <person name="Nolan M."/>
            <person name="Ohm R."/>
            <person name="Pangilinan J."/>
            <person name="Park H.-J."/>
            <person name="Ramirez L."/>
            <person name="Alfaro M."/>
            <person name="Sun H."/>
            <person name="Tritt A."/>
            <person name="Yoshinaga Y."/>
            <person name="Zwiers L.-H."/>
            <person name="Turgeon B."/>
            <person name="Goodwin S."/>
            <person name="Spatafora J."/>
            <person name="Crous P."/>
            <person name="Grigoriev I."/>
        </authorList>
    </citation>
    <scope>NUCLEOTIDE SEQUENCE</scope>
    <source>
        <strain evidence="1">CBS 690.94</strain>
    </source>
</reference>
<dbReference type="AlphaFoldDB" id="A0A9P4PQB1"/>
<sequence length="272" mass="28686">MASDQGWFNGWAVAASVGHVAAEQPKWSCWLLVVLEGFGVASTHPHEPTTRNGGPADSGLEEVTCRRPPVLPCSRAPVLHAACCGRWCCRGSARTAGRPPSVCFVLGRACLPSHARVEQSAQTGSIAISAAPVGGFWQQSHGEDHGPGNTGVAVSSPEAAKNNGRLKVFYASPLPLCIVSISRGLQATPVLPCNTQPYVHTAALPAPLAAKQPLCLPLCPSAPRHDEPPTPTCPARRPPPSADAIVGPIEELHGQQRRGLVRDNWLRMKLTA</sequence>
<organism evidence="1 2">
    <name type="scientific">Karstenula rhodostoma CBS 690.94</name>
    <dbReference type="NCBI Taxonomy" id="1392251"/>
    <lineage>
        <taxon>Eukaryota</taxon>
        <taxon>Fungi</taxon>
        <taxon>Dikarya</taxon>
        <taxon>Ascomycota</taxon>
        <taxon>Pezizomycotina</taxon>
        <taxon>Dothideomycetes</taxon>
        <taxon>Pleosporomycetidae</taxon>
        <taxon>Pleosporales</taxon>
        <taxon>Massarineae</taxon>
        <taxon>Didymosphaeriaceae</taxon>
        <taxon>Karstenula</taxon>
    </lineage>
</organism>
<keyword evidence="2" id="KW-1185">Reference proteome</keyword>
<evidence type="ECO:0000313" key="2">
    <source>
        <dbReference type="Proteomes" id="UP000799764"/>
    </source>
</evidence>
<dbReference type="EMBL" id="MU001494">
    <property type="protein sequence ID" value="KAF2449349.1"/>
    <property type="molecule type" value="Genomic_DNA"/>
</dbReference>
<accession>A0A9P4PQB1</accession>
<evidence type="ECO:0000313" key="1">
    <source>
        <dbReference type="EMBL" id="KAF2449349.1"/>
    </source>
</evidence>
<comment type="caution">
    <text evidence="1">The sequence shown here is derived from an EMBL/GenBank/DDBJ whole genome shotgun (WGS) entry which is preliminary data.</text>
</comment>
<dbReference type="OrthoDB" id="10535160at2759"/>
<proteinExistence type="predicted"/>
<protein>
    <submittedName>
        <fullName evidence="1">Uncharacterized protein</fullName>
    </submittedName>
</protein>
<dbReference type="Proteomes" id="UP000799764">
    <property type="component" value="Unassembled WGS sequence"/>
</dbReference>
<gene>
    <name evidence="1" type="ORF">P171DRAFT_517069</name>
</gene>